<dbReference type="PANTHER" id="PTHR34595">
    <property type="entry name" value="BLR5612 PROTEIN"/>
    <property type="match status" value="1"/>
</dbReference>
<evidence type="ECO:0000259" key="2">
    <source>
        <dbReference type="Pfam" id="PF14403"/>
    </source>
</evidence>
<dbReference type="AlphaFoldDB" id="A0A328B852"/>
<dbReference type="RefSeq" id="WP_111277766.1">
    <property type="nucleotide sequence ID" value="NZ_QFYS01000010.1"/>
</dbReference>
<gene>
    <name evidence="3" type="ORF">DJ019_18340</name>
</gene>
<dbReference type="Pfam" id="PF04168">
    <property type="entry name" value="Alpha-E"/>
    <property type="match status" value="1"/>
</dbReference>
<organism evidence="3 4">
    <name type="scientific">Phenylobacterium kunshanense</name>
    <dbReference type="NCBI Taxonomy" id="1445034"/>
    <lineage>
        <taxon>Bacteria</taxon>
        <taxon>Pseudomonadati</taxon>
        <taxon>Pseudomonadota</taxon>
        <taxon>Alphaproteobacteria</taxon>
        <taxon>Caulobacterales</taxon>
        <taxon>Caulobacteraceae</taxon>
        <taxon>Phenylobacterium</taxon>
    </lineage>
</organism>
<reference evidence="3 4" key="1">
    <citation type="submission" date="2018-05" db="EMBL/GenBank/DDBJ databases">
        <authorList>
            <person name="Lanie J.A."/>
            <person name="Ng W.-L."/>
            <person name="Kazmierczak K.M."/>
            <person name="Andrzejewski T.M."/>
            <person name="Davidsen T.M."/>
            <person name="Wayne K.J."/>
            <person name="Tettelin H."/>
            <person name="Glass J.I."/>
            <person name="Rusch D."/>
            <person name="Podicherti R."/>
            <person name="Tsui H.-C.T."/>
            <person name="Winkler M.E."/>
        </authorList>
    </citation>
    <scope>NUCLEOTIDE SEQUENCE [LARGE SCALE GENOMIC DNA]</scope>
    <source>
        <strain evidence="3 4">BUT-10</strain>
    </source>
</reference>
<evidence type="ECO:0000313" key="4">
    <source>
        <dbReference type="Proteomes" id="UP000249524"/>
    </source>
</evidence>
<feature type="domain" description="Circularly permuted ATP-grasp type 2" evidence="2">
    <location>
        <begin position="100"/>
        <end position="477"/>
    </location>
</feature>
<accession>A0A328B852</accession>
<sequence length="841" mass="91560">MADDTTSPRRSKGSGSGLPPRLVRWLEGYRPLPGVPDELFGPDGQAREHWLAFLSELAGYGDNDADGRFGMAARHIRDSGASYRIYGEDGERSWPLDALPLILPQAEWDQIAAGVAQRAQLMEAVLEDVYGPGRLVADGALPAPVVTGSPDFLRVMRGVTPPCGRHLQLYAADLGRGPDGRWWVLEDRAQAPSGAGYALENRLVVSRAYPNLYNGLNVHRLAPFFDSLRRGLAATADRAEPRICLLTPGPFSQTYFEQAHLARYLGFLLVEGDDLVARDGKVWVRTIAGLKRADVILRRVDADFLDPLELNAASRLGVPGLLEVIRAGGVTVLNMPGSGVLESRALMAFLPRLCERLLGEPLKLPNIATWWCGQAAEQAHVEARFDELAIAPAFNSLGEPLCGPRLVADLVPDARAELRARLADRPGDFVGQEVAHLSTMPVLRDGRLEAAPFVLRVFAAWTPEGLKIMPGGFCRTADHPDARAVSMGEGARTADVWVIDDKPVERLTLIASDDDVKVRRILGHLPSRAADNLFWLGRYIERAEATLRLVRALCSSLMDSESSLHGRGETFEALHALLVDWGALAAHTRTGRALDCARHSLHDEAASGSVIHLVRAAKRTASGMRERLSADFWGLLVDLEGDLAGSAEDIHSEAQALEQAENALRHIAGLSGLTQENMNRVAGWRFLDMGRRIERGIDTCQLARALAHDGATIDDLDLLLDLNDSQITYRARYIVGLARTPVRDLVMLDPFNTRSVAFQVAALKEHLSVLPTLREDGIPEAPARILLPLAAELETEDAAGLGADKALSYERALMRLSNAIADRFFLQGASAVPTVKLVGLA</sequence>
<evidence type="ECO:0000259" key="1">
    <source>
        <dbReference type="Pfam" id="PF04168"/>
    </source>
</evidence>
<dbReference type="InterPro" id="IPR051680">
    <property type="entry name" value="ATP-dep_Glu-Cys_Ligase-2"/>
</dbReference>
<feature type="domain" description="DUF403" evidence="1">
    <location>
        <begin position="525"/>
        <end position="825"/>
    </location>
</feature>
<name>A0A328B852_9CAUL</name>
<keyword evidence="4" id="KW-1185">Reference proteome</keyword>
<dbReference type="OrthoDB" id="9804079at2"/>
<dbReference type="Gene3D" id="3.40.50.11290">
    <property type="match status" value="1"/>
</dbReference>
<comment type="caution">
    <text evidence="3">The sequence shown here is derived from an EMBL/GenBank/DDBJ whole genome shotgun (WGS) entry which is preliminary data.</text>
</comment>
<protein>
    <submittedName>
        <fullName evidence="3">Uncharacterized protein</fullName>
    </submittedName>
</protein>
<evidence type="ECO:0000313" key="3">
    <source>
        <dbReference type="EMBL" id="RAK62815.1"/>
    </source>
</evidence>
<dbReference type="InterPro" id="IPR007296">
    <property type="entry name" value="DUF403"/>
</dbReference>
<proteinExistence type="predicted"/>
<dbReference type="EMBL" id="QFYS01000010">
    <property type="protein sequence ID" value="RAK62815.1"/>
    <property type="molecule type" value="Genomic_DNA"/>
</dbReference>
<dbReference type="SUPFAM" id="SSF56059">
    <property type="entry name" value="Glutathione synthetase ATP-binding domain-like"/>
    <property type="match status" value="1"/>
</dbReference>
<dbReference type="InterPro" id="IPR025841">
    <property type="entry name" value="CP_ATPgrasp_2"/>
</dbReference>
<dbReference type="Pfam" id="PF14403">
    <property type="entry name" value="CP_ATPgrasp_2"/>
    <property type="match status" value="1"/>
</dbReference>
<dbReference type="Proteomes" id="UP000249524">
    <property type="component" value="Unassembled WGS sequence"/>
</dbReference>
<dbReference type="PANTHER" id="PTHR34595:SF2">
    <property type="entry name" value="BLR2978 PROTEIN"/>
    <property type="match status" value="1"/>
</dbReference>